<reference evidence="1" key="1">
    <citation type="submission" date="2021-02" db="EMBL/GenBank/DDBJ databases">
        <authorList>
            <person name="Nowell W R."/>
        </authorList>
    </citation>
    <scope>NUCLEOTIDE SEQUENCE</scope>
</reference>
<gene>
    <name evidence="1" type="ORF">RFH988_LOCUS5046</name>
</gene>
<accession>A0A813U9M1</accession>
<dbReference type="AlphaFoldDB" id="A0A813U9M1"/>
<protein>
    <submittedName>
        <fullName evidence="1">Uncharacterized protein</fullName>
    </submittedName>
</protein>
<organism evidence="1 2">
    <name type="scientific">Rotaria sordida</name>
    <dbReference type="NCBI Taxonomy" id="392033"/>
    <lineage>
        <taxon>Eukaryota</taxon>
        <taxon>Metazoa</taxon>
        <taxon>Spiralia</taxon>
        <taxon>Gnathifera</taxon>
        <taxon>Rotifera</taxon>
        <taxon>Eurotatoria</taxon>
        <taxon>Bdelloidea</taxon>
        <taxon>Philodinida</taxon>
        <taxon>Philodinidae</taxon>
        <taxon>Rotaria</taxon>
    </lineage>
</organism>
<dbReference type="EMBL" id="CAJNOO010000138">
    <property type="protein sequence ID" value="CAF0823188.1"/>
    <property type="molecule type" value="Genomic_DNA"/>
</dbReference>
<dbReference type="Proteomes" id="UP000663882">
    <property type="component" value="Unassembled WGS sequence"/>
</dbReference>
<name>A0A813U9M1_9BILA</name>
<sequence length="177" mass="20873">MDIIWIIVDKLQEAILPAKGHDIESETRACHHTAIVYQKVLKMTEIASIYHLHCITLVQTLVPHNLASLEWYMISSSFVEQYRAMKVDEEETINEERNKKLPIELALNLKDLDEKEEKGTWEFLEHIYKKYPPRKKDVIMDLTESEQLNKTIKKAILHYQPDSQSNFNDKKMDISLY</sequence>
<dbReference type="OrthoDB" id="3135773at2759"/>
<comment type="caution">
    <text evidence="1">The sequence shown here is derived from an EMBL/GenBank/DDBJ whole genome shotgun (WGS) entry which is preliminary data.</text>
</comment>
<proteinExistence type="predicted"/>
<evidence type="ECO:0000313" key="2">
    <source>
        <dbReference type="Proteomes" id="UP000663882"/>
    </source>
</evidence>
<evidence type="ECO:0000313" key="1">
    <source>
        <dbReference type="EMBL" id="CAF0823188.1"/>
    </source>
</evidence>